<dbReference type="AlphaFoldDB" id="A0A0M0JJ65"/>
<evidence type="ECO:0008006" key="3">
    <source>
        <dbReference type="Google" id="ProtNLM"/>
    </source>
</evidence>
<dbReference type="InterPro" id="IPR050818">
    <property type="entry name" value="KCNH_animal-type"/>
</dbReference>
<proteinExistence type="predicted"/>
<gene>
    <name evidence="1" type="ORF">Ctob_002917</name>
</gene>
<dbReference type="GO" id="GO:0005249">
    <property type="term" value="F:voltage-gated potassium channel activity"/>
    <property type="evidence" value="ECO:0007669"/>
    <property type="project" value="TreeGrafter"/>
</dbReference>
<protein>
    <recommendedName>
        <fullName evidence="3">Ion transport domain-containing protein</fullName>
    </recommendedName>
</protein>
<sequence>MAALGGPVKTVPMPLRDFLCRRANIAAERVDGLVSLLQEHWVDDVRTLRECLPSLENKLPAAAFVAISRAIEQAPSELFDPVTATLQGEGGGCGSSSTDAATVPAAAATLRPEHEAILLFQRHQEMEAVKRREAFRADVRRHRQLVRRLRPWPWVISPDSQTAALWEGLVVHGCVFAALVTPFEVGLLDLHDDGLWIANRVVDGLFGLDVLLSLGFLAYREAPQAGGRLVREPRRIAYRYARSGALLIDVLAAVPWELVLLLLSAGPKAMLVGADATGVRAENARLVRLATLLRLLKLGARLGRFGRALSRWERPRAVCFGLVPAHTAVLLPLRSPLSSAASPPAAAYPLEA</sequence>
<name>A0A0M0JJ65_9EUKA</name>
<dbReference type="GO" id="GO:0042391">
    <property type="term" value="P:regulation of membrane potential"/>
    <property type="evidence" value="ECO:0007669"/>
    <property type="project" value="TreeGrafter"/>
</dbReference>
<dbReference type="PANTHER" id="PTHR10217">
    <property type="entry name" value="VOLTAGE AND LIGAND GATED POTASSIUM CHANNEL"/>
    <property type="match status" value="1"/>
</dbReference>
<keyword evidence="2" id="KW-1185">Reference proteome</keyword>
<organism evidence="1 2">
    <name type="scientific">Chrysochromulina tobinii</name>
    <dbReference type="NCBI Taxonomy" id="1460289"/>
    <lineage>
        <taxon>Eukaryota</taxon>
        <taxon>Haptista</taxon>
        <taxon>Haptophyta</taxon>
        <taxon>Prymnesiophyceae</taxon>
        <taxon>Prymnesiales</taxon>
        <taxon>Chrysochromulinaceae</taxon>
        <taxon>Chrysochromulina</taxon>
    </lineage>
</organism>
<dbReference type="EMBL" id="JWZX01002826">
    <property type="protein sequence ID" value="KOO26619.1"/>
    <property type="molecule type" value="Genomic_DNA"/>
</dbReference>
<dbReference type="PANTHER" id="PTHR10217:SF435">
    <property type="entry name" value="POTASSIUM VOLTAGE-GATED CHANNEL PROTEIN EAG"/>
    <property type="match status" value="1"/>
</dbReference>
<evidence type="ECO:0000313" key="1">
    <source>
        <dbReference type="EMBL" id="KOO26619.1"/>
    </source>
</evidence>
<dbReference type="SUPFAM" id="SSF81324">
    <property type="entry name" value="Voltage-gated potassium channels"/>
    <property type="match status" value="1"/>
</dbReference>
<reference evidence="2" key="1">
    <citation type="journal article" date="2015" name="PLoS Genet.">
        <title>Genome Sequence and Transcriptome Analyses of Chrysochromulina tobin: Metabolic Tools for Enhanced Algal Fitness in the Prominent Order Prymnesiales (Haptophyceae).</title>
        <authorList>
            <person name="Hovde B.T."/>
            <person name="Deodato C.R."/>
            <person name="Hunsperger H.M."/>
            <person name="Ryken S.A."/>
            <person name="Yost W."/>
            <person name="Jha R.K."/>
            <person name="Patterson J."/>
            <person name="Monnat R.J. Jr."/>
            <person name="Barlow S.B."/>
            <person name="Starkenburg S.R."/>
            <person name="Cattolico R.A."/>
        </authorList>
    </citation>
    <scope>NUCLEOTIDE SEQUENCE</scope>
    <source>
        <strain evidence="2">CCMP291</strain>
    </source>
</reference>
<accession>A0A0M0JJ65</accession>
<evidence type="ECO:0000313" key="2">
    <source>
        <dbReference type="Proteomes" id="UP000037460"/>
    </source>
</evidence>
<dbReference type="Proteomes" id="UP000037460">
    <property type="component" value="Unassembled WGS sequence"/>
</dbReference>
<dbReference type="Gene3D" id="1.10.287.70">
    <property type="match status" value="1"/>
</dbReference>
<dbReference type="GO" id="GO:0005886">
    <property type="term" value="C:plasma membrane"/>
    <property type="evidence" value="ECO:0007669"/>
    <property type="project" value="TreeGrafter"/>
</dbReference>
<comment type="caution">
    <text evidence="1">The sequence shown here is derived from an EMBL/GenBank/DDBJ whole genome shotgun (WGS) entry which is preliminary data.</text>
</comment>